<dbReference type="InterPro" id="IPR000771">
    <property type="entry name" value="FBA_II"/>
</dbReference>
<dbReference type="OrthoDB" id="9803995at2"/>
<evidence type="ECO:0000256" key="2">
    <source>
        <dbReference type="PIRSR" id="PIRSR001359-2"/>
    </source>
</evidence>
<keyword evidence="3" id="KW-0479">Metal-binding</keyword>
<feature type="binding site" evidence="3">
    <location>
        <position position="178"/>
    </location>
    <ligand>
        <name>Zn(2+)</name>
        <dbReference type="ChEBI" id="CHEBI:29105"/>
        <label>1</label>
        <note>catalytic</note>
    </ligand>
</feature>
<dbReference type="GO" id="GO:0005975">
    <property type="term" value="P:carbohydrate metabolic process"/>
    <property type="evidence" value="ECO:0007669"/>
    <property type="project" value="InterPro"/>
</dbReference>
<feature type="binding site" evidence="2">
    <location>
        <begin position="228"/>
        <end position="231"/>
    </location>
    <ligand>
        <name>dihydroxyacetone phosphate</name>
        <dbReference type="ChEBI" id="CHEBI:57642"/>
    </ligand>
</feature>
<dbReference type="AlphaFoldDB" id="A0A4R1PN35"/>
<accession>A0A4R1PN35</accession>
<evidence type="ECO:0000313" key="4">
    <source>
        <dbReference type="EMBL" id="TCL32727.1"/>
    </source>
</evidence>
<dbReference type="RefSeq" id="WP_132083310.1">
    <property type="nucleotide sequence ID" value="NZ_DAMAKO010000006.1"/>
</dbReference>
<evidence type="ECO:0000256" key="1">
    <source>
        <dbReference type="PIRSR" id="PIRSR001359-1"/>
    </source>
</evidence>
<dbReference type="GO" id="GO:0016832">
    <property type="term" value="F:aldehyde-lyase activity"/>
    <property type="evidence" value="ECO:0007669"/>
    <property type="project" value="InterPro"/>
</dbReference>
<comment type="caution">
    <text evidence="4">The sequence shown here is derived from an EMBL/GenBank/DDBJ whole genome shotgun (WGS) entry which is preliminary data.</text>
</comment>
<dbReference type="EMBL" id="SLUI01000020">
    <property type="protein sequence ID" value="TCL32727.1"/>
    <property type="molecule type" value="Genomic_DNA"/>
</dbReference>
<dbReference type="PIRSF" id="PIRSF001359">
    <property type="entry name" value="F_bP_aldolase_II"/>
    <property type="match status" value="1"/>
</dbReference>
<keyword evidence="3" id="KW-0862">Zinc</keyword>
<dbReference type="PANTHER" id="PTHR30304">
    <property type="entry name" value="D-TAGATOSE-1,6-BISPHOSPHATE ALDOLASE"/>
    <property type="match status" value="1"/>
</dbReference>
<dbReference type="NCBIfam" id="TIGR00167">
    <property type="entry name" value="cbbA"/>
    <property type="match status" value="1"/>
</dbReference>
<keyword evidence="5" id="KW-1185">Reference proteome</keyword>
<comment type="cofactor">
    <cofactor evidence="3">
        <name>Zn(2+)</name>
        <dbReference type="ChEBI" id="CHEBI:29105"/>
    </cofactor>
    <text evidence="3">Binds 2 Zn(2+) ions per subunit. One is catalytic and the other provides a structural contribution.</text>
</comment>
<dbReference type="Pfam" id="PF01116">
    <property type="entry name" value="F_bP_aldolase"/>
    <property type="match status" value="1"/>
</dbReference>
<feature type="active site" description="Proton donor" evidence="1">
    <location>
        <position position="82"/>
    </location>
</feature>
<dbReference type="CDD" id="cd00947">
    <property type="entry name" value="TBP_aldolase_IIB"/>
    <property type="match status" value="1"/>
</dbReference>
<dbReference type="Gene3D" id="3.20.20.70">
    <property type="entry name" value="Aldolase class I"/>
    <property type="match status" value="1"/>
</dbReference>
<sequence>MPLVTMKEIVAEADRAGYGVGSFNVVSMQTIMGAIKAAEDTQSPIILQAAEVRLKHSPLHLLGPMMITAAQQARVPVAVHLDHGSKLETIKEALSMGFTSVMYDGSHLPIEQNIKNTLAVMQLAKDYGASTEGEIGRVGGSEDSSKDIEMVITQVKDARSFYQQTGVDALAVAIGNVHGIYKNEPKLQFQRLEEIKKSVGIPLVLHGGSGLTCSDFRKCIQYGIKKINVQTATLTNVVKRVRSLLDLNKNVDYFTFHQCVIDATYESVRSHIEAFQSDNRIEAGVD</sequence>
<feature type="binding site" evidence="3">
    <location>
        <position position="134"/>
    </location>
    <ligand>
        <name>Zn(2+)</name>
        <dbReference type="ChEBI" id="CHEBI:29105"/>
        <label>2</label>
    </ligand>
</feature>
<reference evidence="4 5" key="1">
    <citation type="submission" date="2019-03" db="EMBL/GenBank/DDBJ databases">
        <title>Genomic Encyclopedia of Type Strains, Phase IV (KMG-IV): sequencing the most valuable type-strain genomes for metagenomic binning, comparative biology and taxonomic classification.</title>
        <authorList>
            <person name="Goeker M."/>
        </authorList>
    </citation>
    <scope>NUCLEOTIDE SEQUENCE [LARGE SCALE GENOMIC DNA]</scope>
    <source>
        <strain evidence="4 5">DSM 15969</strain>
    </source>
</reference>
<feature type="binding site" evidence="3">
    <location>
        <position position="104"/>
    </location>
    <ligand>
        <name>Zn(2+)</name>
        <dbReference type="ChEBI" id="CHEBI:29105"/>
        <label>2</label>
    </ligand>
</feature>
<dbReference type="NCBIfam" id="NF005288">
    <property type="entry name" value="PRK06806.1"/>
    <property type="match status" value="1"/>
</dbReference>
<feature type="binding site" evidence="3">
    <location>
        <position position="83"/>
    </location>
    <ligand>
        <name>Zn(2+)</name>
        <dbReference type="ChEBI" id="CHEBI:29105"/>
        <label>1</label>
        <note>catalytic</note>
    </ligand>
</feature>
<feature type="binding site" evidence="3">
    <location>
        <position position="206"/>
    </location>
    <ligand>
        <name>Zn(2+)</name>
        <dbReference type="ChEBI" id="CHEBI:29105"/>
        <label>1</label>
        <note>catalytic</note>
    </ligand>
</feature>
<dbReference type="SUPFAM" id="SSF51569">
    <property type="entry name" value="Aldolase"/>
    <property type="match status" value="1"/>
</dbReference>
<protein>
    <submittedName>
        <fullName evidence="4">Fructose-bisphosphate aldolase class II</fullName>
    </submittedName>
</protein>
<dbReference type="InterPro" id="IPR013785">
    <property type="entry name" value="Aldolase_TIM"/>
</dbReference>
<proteinExistence type="predicted"/>
<organism evidence="4 5">
    <name type="scientific">Anaerospora hongkongensis</name>
    <dbReference type="NCBI Taxonomy" id="244830"/>
    <lineage>
        <taxon>Bacteria</taxon>
        <taxon>Bacillati</taxon>
        <taxon>Bacillota</taxon>
        <taxon>Negativicutes</taxon>
        <taxon>Selenomonadales</taxon>
        <taxon>Sporomusaceae</taxon>
        <taxon>Anaerospora</taxon>
    </lineage>
</organism>
<dbReference type="GO" id="GO:0008270">
    <property type="term" value="F:zinc ion binding"/>
    <property type="evidence" value="ECO:0007669"/>
    <property type="project" value="InterPro"/>
</dbReference>
<evidence type="ECO:0000313" key="5">
    <source>
        <dbReference type="Proteomes" id="UP000295063"/>
    </source>
</evidence>
<gene>
    <name evidence="4" type="ORF">EV210_12047</name>
</gene>
<dbReference type="Proteomes" id="UP000295063">
    <property type="component" value="Unassembled WGS sequence"/>
</dbReference>
<dbReference type="InterPro" id="IPR050246">
    <property type="entry name" value="Class_II_FBP_aldolase"/>
</dbReference>
<name>A0A4R1PN35_9FIRM</name>
<evidence type="ECO:0000256" key="3">
    <source>
        <dbReference type="PIRSR" id="PIRSR001359-3"/>
    </source>
</evidence>
<dbReference type="PANTHER" id="PTHR30304:SF0">
    <property type="entry name" value="D-TAGATOSE-1,6-BISPHOSPHATE ALDOLASE SUBUNIT GATY-RELATED"/>
    <property type="match status" value="1"/>
</dbReference>
<feature type="binding site" evidence="2">
    <location>
        <position position="179"/>
    </location>
    <ligand>
        <name>dihydroxyacetone phosphate</name>
        <dbReference type="ChEBI" id="CHEBI:57642"/>
    </ligand>
</feature>
<feature type="binding site" evidence="2">
    <location>
        <begin position="207"/>
        <end position="209"/>
    </location>
    <ligand>
        <name>dihydroxyacetone phosphate</name>
        <dbReference type="ChEBI" id="CHEBI:57642"/>
    </ligand>
</feature>